<evidence type="ECO:0000313" key="9">
    <source>
        <dbReference type="Proteomes" id="UP000245771"/>
    </source>
</evidence>
<keyword evidence="2 7" id="KW-0812">Transmembrane</keyword>
<evidence type="ECO:0000256" key="7">
    <source>
        <dbReference type="SAM" id="Phobius"/>
    </source>
</evidence>
<keyword evidence="5 7" id="KW-0472">Membrane</keyword>
<reference evidence="8 9" key="1">
    <citation type="journal article" date="2018" name="Mol. Biol. Evol.">
        <title>Broad Genomic Sampling Reveals a Smut Pathogenic Ancestry of the Fungal Clade Ustilaginomycotina.</title>
        <authorList>
            <person name="Kijpornyongpan T."/>
            <person name="Mondo S.J."/>
            <person name="Barry K."/>
            <person name="Sandor L."/>
            <person name="Lee J."/>
            <person name="Lipzen A."/>
            <person name="Pangilinan J."/>
            <person name="LaButti K."/>
            <person name="Hainaut M."/>
            <person name="Henrissat B."/>
            <person name="Grigoriev I.V."/>
            <person name="Spatafora J.W."/>
            <person name="Aime M.C."/>
        </authorList>
    </citation>
    <scope>NUCLEOTIDE SEQUENCE [LARGE SCALE GENOMIC DNA]</scope>
    <source>
        <strain evidence="8 9">MCA 3882</strain>
    </source>
</reference>
<dbReference type="PANTHER" id="PTHR28234">
    <property type="entry name" value="NUCLEAR CONTROL OF ATPASE PROTEIN 2"/>
    <property type="match status" value="1"/>
</dbReference>
<evidence type="ECO:0000256" key="4">
    <source>
        <dbReference type="ARBA" id="ARBA00023128"/>
    </source>
</evidence>
<dbReference type="AlphaFoldDB" id="A0A316VG47"/>
<dbReference type="GO" id="GO:0005741">
    <property type="term" value="C:mitochondrial outer membrane"/>
    <property type="evidence" value="ECO:0007669"/>
    <property type="project" value="TreeGrafter"/>
</dbReference>
<accession>A0A316VG47</accession>
<feature type="compositionally biased region" description="Polar residues" evidence="6">
    <location>
        <begin position="24"/>
        <end position="33"/>
    </location>
</feature>
<dbReference type="Proteomes" id="UP000245771">
    <property type="component" value="Unassembled WGS sequence"/>
</dbReference>
<evidence type="ECO:0000256" key="1">
    <source>
        <dbReference type="ARBA" id="ARBA00004225"/>
    </source>
</evidence>
<feature type="region of interest" description="Disordered" evidence="6">
    <location>
        <begin position="24"/>
        <end position="43"/>
    </location>
</feature>
<proteinExistence type="predicted"/>
<dbReference type="EMBL" id="KZ819603">
    <property type="protein sequence ID" value="PWN35293.1"/>
    <property type="molecule type" value="Genomic_DNA"/>
</dbReference>
<comment type="subcellular location">
    <subcellularLocation>
        <location evidence="1">Mitochondrion membrane</location>
        <topology evidence="1">Multi-pass membrane protein</topology>
    </subcellularLocation>
</comment>
<dbReference type="FunCoup" id="A0A316VG47">
    <property type="interactions" value="29"/>
</dbReference>
<keyword evidence="3 7" id="KW-1133">Transmembrane helix</keyword>
<feature type="transmembrane region" description="Helical" evidence="7">
    <location>
        <begin position="548"/>
        <end position="569"/>
    </location>
</feature>
<evidence type="ECO:0000256" key="2">
    <source>
        <dbReference type="ARBA" id="ARBA00022692"/>
    </source>
</evidence>
<dbReference type="InterPro" id="IPR013946">
    <property type="entry name" value="NCA2-like"/>
</dbReference>
<keyword evidence="4" id="KW-0496">Mitochondrion</keyword>
<dbReference type="Pfam" id="PF08637">
    <property type="entry name" value="NCA2"/>
    <property type="match status" value="1"/>
</dbReference>
<gene>
    <name evidence="8" type="ORF">FA14DRAFT_145046</name>
</gene>
<dbReference type="PANTHER" id="PTHR28234:SF1">
    <property type="entry name" value="NUCLEAR CONTROL OF ATPASE PROTEIN 2"/>
    <property type="match status" value="1"/>
</dbReference>
<organism evidence="8 9">
    <name type="scientific">Meira miltonrushii</name>
    <dbReference type="NCBI Taxonomy" id="1280837"/>
    <lineage>
        <taxon>Eukaryota</taxon>
        <taxon>Fungi</taxon>
        <taxon>Dikarya</taxon>
        <taxon>Basidiomycota</taxon>
        <taxon>Ustilaginomycotina</taxon>
        <taxon>Exobasidiomycetes</taxon>
        <taxon>Exobasidiales</taxon>
        <taxon>Brachybasidiaceae</taxon>
        <taxon>Meira</taxon>
    </lineage>
</organism>
<evidence type="ECO:0000256" key="3">
    <source>
        <dbReference type="ARBA" id="ARBA00022989"/>
    </source>
</evidence>
<evidence type="ECO:0000256" key="6">
    <source>
        <dbReference type="SAM" id="MobiDB-lite"/>
    </source>
</evidence>
<evidence type="ECO:0000313" key="8">
    <source>
        <dbReference type="EMBL" id="PWN35293.1"/>
    </source>
</evidence>
<protein>
    <submittedName>
        <fullName evidence="8">NCA2-domain-containing protein</fullName>
    </submittedName>
</protein>
<evidence type="ECO:0000256" key="5">
    <source>
        <dbReference type="ARBA" id="ARBA00023136"/>
    </source>
</evidence>
<sequence length="692" mass="76476">MPNESFSFALDAVRKQSSRLDSIQDHLSGSLRTPASEGEDDAKTQELVRVESSFNSQITQSKSLLDQKQLNEALNTLSSSRLSNESSILLLPQSNGQVDVASDQVALFELISAARLTYSVYGLVLDDLLNQAETVNDQAWYWTEVEEDPIQTITYLVQTLPERIINLAVAIGKKLGETTLAPLSSASQDRSLSHEERHRRAELSFNTETLRRSWNIIRESPVLAIGALFPLSVNEDTSSASNSFETFNRKKKSKKPQLVSAARILTPLGLTRHEARSKRGKLIKQRDEMAIKVGTLSQALSEVDARDTKNISAVDLQNELWERVKEMQNALQVQDTSEASTSSSKDLSSSLHELVNYQISQQRKHVDFLLSSAPVGLGLPTRLARLWPALVLGPVVSLVAIRLVTRSWDTIVAKAQDARETVKGFAVNWVYDPCIKLLDTIRTGDQEGMIISPESLNSDLQSLERMVSDFSAEKYGISGPELDEVAARVREGDLTTVLRIYETELKSPLKSAISGSLIRSLLIQIQKVKVDIAVAMRGVDQLLKSQQLLFGAIGIAPAMGILYIVGGFFKTRVSIALGGQGKRIGQSVRYRAWEAMRRIDRLLADTDLASGPLPPLTQGLLLLDLALLRRLAPQLVAQAAGAGSGNRGTRAKRLRAEFLNDIRDLESWHARRAAVDRMWKSWGHFMSLSTSS</sequence>
<keyword evidence="9" id="KW-1185">Reference proteome</keyword>
<dbReference type="RefSeq" id="XP_025355595.1">
    <property type="nucleotide sequence ID" value="XM_025497264.1"/>
</dbReference>
<dbReference type="STRING" id="1280837.A0A316VG47"/>
<dbReference type="GeneID" id="37019045"/>
<dbReference type="InParanoid" id="A0A316VG47"/>
<name>A0A316VG47_9BASI</name>
<dbReference type="OrthoDB" id="413313at2759"/>